<evidence type="ECO:0000313" key="7">
    <source>
        <dbReference type="EMBL" id="CAB4220254.1"/>
    </source>
</evidence>
<evidence type="ECO:0000313" key="3">
    <source>
        <dbReference type="EMBL" id="CAB4167559.1"/>
    </source>
</evidence>
<evidence type="ECO:0000313" key="4">
    <source>
        <dbReference type="EMBL" id="CAB4173605.1"/>
    </source>
</evidence>
<organism evidence="7">
    <name type="scientific">uncultured Caudovirales phage</name>
    <dbReference type="NCBI Taxonomy" id="2100421"/>
    <lineage>
        <taxon>Viruses</taxon>
        <taxon>Duplodnaviria</taxon>
        <taxon>Heunggongvirae</taxon>
        <taxon>Uroviricota</taxon>
        <taxon>Caudoviricetes</taxon>
        <taxon>Peduoviridae</taxon>
        <taxon>Maltschvirus</taxon>
        <taxon>Maltschvirus maltsch</taxon>
    </lineage>
</organism>
<keyword evidence="1" id="KW-0472">Membrane</keyword>
<dbReference type="EMBL" id="LR796975">
    <property type="protein sequence ID" value="CAB4178942.1"/>
    <property type="molecule type" value="Genomic_DNA"/>
</dbReference>
<keyword evidence="1" id="KW-0812">Transmembrane</keyword>
<dbReference type="EMBL" id="LR797494">
    <property type="protein sequence ID" value="CAB4220254.1"/>
    <property type="molecule type" value="Genomic_DNA"/>
</dbReference>
<dbReference type="EMBL" id="LR796903">
    <property type="protein sequence ID" value="CAB4173605.1"/>
    <property type="molecule type" value="Genomic_DNA"/>
</dbReference>
<keyword evidence="1" id="KW-1133">Transmembrane helix</keyword>
<dbReference type="EMBL" id="LR796511">
    <property type="protein sequence ID" value="CAB4148411.1"/>
    <property type="molecule type" value="Genomic_DNA"/>
</dbReference>
<name>A0A6J5T097_9CAUD</name>
<feature type="transmembrane region" description="Helical" evidence="1">
    <location>
        <begin position="7"/>
        <end position="27"/>
    </location>
</feature>
<accession>A0A6J5T097</accession>
<evidence type="ECO:0000313" key="6">
    <source>
        <dbReference type="EMBL" id="CAB4188694.1"/>
    </source>
</evidence>
<evidence type="ECO:0000256" key="1">
    <source>
        <dbReference type="SAM" id="Phobius"/>
    </source>
</evidence>
<protein>
    <submittedName>
        <fullName evidence="7">Uncharacterized protein</fullName>
    </submittedName>
</protein>
<gene>
    <name evidence="5" type="ORF">UFOVP1026_15</name>
    <name evidence="6" type="ORF">UFOVP1180_52</name>
    <name evidence="7" type="ORF">UFOVP1629_4</name>
    <name evidence="2" type="ORF">UFOVP527_5</name>
    <name evidence="3" type="ORF">UFOVP855_28</name>
    <name evidence="4" type="ORF">UFOVP954_46</name>
</gene>
<evidence type="ECO:0000313" key="5">
    <source>
        <dbReference type="EMBL" id="CAB4178942.1"/>
    </source>
</evidence>
<proteinExistence type="predicted"/>
<reference evidence="7" key="1">
    <citation type="submission" date="2020-05" db="EMBL/GenBank/DDBJ databases">
        <authorList>
            <person name="Chiriac C."/>
            <person name="Salcher M."/>
            <person name="Ghai R."/>
            <person name="Kavagutti S V."/>
        </authorList>
    </citation>
    <scope>NUCLEOTIDE SEQUENCE</scope>
</reference>
<evidence type="ECO:0000313" key="2">
    <source>
        <dbReference type="EMBL" id="CAB4148411.1"/>
    </source>
</evidence>
<sequence>MIKNTKLIAAIILILSSAILCGDILFSENLNQFLSHVIHCVVEGVIVLMFSKELRGQQE</sequence>
<dbReference type="EMBL" id="LR797123">
    <property type="protein sequence ID" value="CAB4188694.1"/>
    <property type="molecule type" value="Genomic_DNA"/>
</dbReference>
<dbReference type="EMBL" id="LR796809">
    <property type="protein sequence ID" value="CAB4167559.1"/>
    <property type="molecule type" value="Genomic_DNA"/>
</dbReference>